<keyword evidence="4" id="KW-1185">Reference proteome</keyword>
<accession>A0A5J4YRH6</accession>
<evidence type="ECO:0000313" key="3">
    <source>
        <dbReference type="EMBL" id="KAA8493402.1"/>
    </source>
</evidence>
<reference evidence="4" key="1">
    <citation type="journal article" date="2019" name="Nat. Commun.">
        <title>Expansion of phycobilisome linker gene families in mesophilic red algae.</title>
        <authorList>
            <person name="Lee J."/>
            <person name="Kim D."/>
            <person name="Bhattacharya D."/>
            <person name="Yoon H.S."/>
        </authorList>
    </citation>
    <scope>NUCLEOTIDE SEQUENCE [LARGE SCALE GENOMIC DNA]</scope>
    <source>
        <strain evidence="4">CCMP 1328</strain>
    </source>
</reference>
<dbReference type="Gene3D" id="3.40.50.300">
    <property type="entry name" value="P-loop containing nucleotide triphosphate hydrolases"/>
    <property type="match status" value="1"/>
</dbReference>
<feature type="region of interest" description="Disordered" evidence="1">
    <location>
        <begin position="426"/>
        <end position="461"/>
    </location>
</feature>
<dbReference type="EMBL" id="VRMN01000007">
    <property type="protein sequence ID" value="KAA8493402.1"/>
    <property type="molecule type" value="Genomic_DNA"/>
</dbReference>
<dbReference type="Proteomes" id="UP000324585">
    <property type="component" value="Unassembled WGS sequence"/>
</dbReference>
<dbReference type="Pfam" id="PF00350">
    <property type="entry name" value="Dynamin_N"/>
    <property type="match status" value="1"/>
</dbReference>
<dbReference type="AlphaFoldDB" id="A0A5J4YRH6"/>
<evidence type="ECO:0000313" key="4">
    <source>
        <dbReference type="Proteomes" id="UP000324585"/>
    </source>
</evidence>
<evidence type="ECO:0000259" key="2">
    <source>
        <dbReference type="Pfam" id="PF00350"/>
    </source>
</evidence>
<feature type="compositionally biased region" description="Basic and acidic residues" evidence="1">
    <location>
        <begin position="426"/>
        <end position="436"/>
    </location>
</feature>
<feature type="compositionally biased region" description="Basic and acidic residues" evidence="1">
    <location>
        <begin position="451"/>
        <end position="461"/>
    </location>
</feature>
<sequence length="461" mass="50595">MSLTFVRLGDDGDGNVLEGKFMGQRVFRKEIKVTGVKPLCELRSAVCILLTLLLESVVPTRGEDSPRSEMKDLKNESPFILLENAAKGSLETHMFHDSRDCPSTEVFHLDLCEASATEQQSARAVLSVRASIERRSVPLAVPGNSRSGGFTKNKYRHAHIQSPAAFTVTLVDLPGLQHSSKPHAADIKQLAREYGRDSITVILALGSCTDDWETDNRSNTDMMVASMDPQFRRTIVVTPRCLGGASNLSTRYPNYFVGSVGSDGDMTESHFPGSPKFFVDVAFAQNRAPIMFPDNPSEVPARIRSVQDDLEGALSSNQESTPLQTLLQHTLGLESLTWYVKSLFVPNSEAERAGLEQTMGKPGAALDAQISGLRAKYPLPDETTRSKVLEMALELHLVRMQVLTRVSYMAVGTDALDAKPSEYGMDGRKVPDEHESANGILKEMLGGKVSRGQEDKLEARR</sequence>
<gene>
    <name evidence="3" type="ORF">FVE85_8847</name>
</gene>
<organism evidence="3 4">
    <name type="scientific">Porphyridium purpureum</name>
    <name type="common">Red alga</name>
    <name type="synonym">Porphyridium cruentum</name>
    <dbReference type="NCBI Taxonomy" id="35688"/>
    <lineage>
        <taxon>Eukaryota</taxon>
        <taxon>Rhodophyta</taxon>
        <taxon>Bangiophyceae</taxon>
        <taxon>Porphyridiales</taxon>
        <taxon>Porphyridiaceae</taxon>
        <taxon>Porphyridium</taxon>
    </lineage>
</organism>
<comment type="caution">
    <text evidence="3">The sequence shown here is derived from an EMBL/GenBank/DDBJ whole genome shotgun (WGS) entry which is preliminary data.</text>
</comment>
<protein>
    <recommendedName>
        <fullName evidence="2">Dynamin N-terminal domain-containing protein</fullName>
    </recommendedName>
</protein>
<name>A0A5J4YRH6_PORPP</name>
<dbReference type="InterPro" id="IPR027417">
    <property type="entry name" value="P-loop_NTPase"/>
</dbReference>
<proteinExistence type="predicted"/>
<evidence type="ECO:0000256" key="1">
    <source>
        <dbReference type="SAM" id="MobiDB-lite"/>
    </source>
</evidence>
<dbReference type="InterPro" id="IPR045063">
    <property type="entry name" value="Dynamin_N"/>
</dbReference>
<feature type="domain" description="Dynamin N-terminal" evidence="2">
    <location>
        <begin position="155"/>
        <end position="238"/>
    </location>
</feature>